<dbReference type="EMBL" id="JH817153">
    <property type="protein sequence ID" value="EKC37037.1"/>
    <property type="molecule type" value="Genomic_DNA"/>
</dbReference>
<dbReference type="InterPro" id="IPR029045">
    <property type="entry name" value="ClpP/crotonase-like_dom_sf"/>
</dbReference>
<dbReference type="InterPro" id="IPR049076">
    <property type="entry name" value="ACCA"/>
</dbReference>
<dbReference type="FunFam" id="2.40.460.10:FF:000001">
    <property type="entry name" value="Acetyl-CoA carboxylase 1"/>
    <property type="match status" value="1"/>
</dbReference>
<dbReference type="InterPro" id="IPR034733">
    <property type="entry name" value="AcCoA_carboxyl_beta"/>
</dbReference>
<gene>
    <name evidence="1" type="ORF">CGI_10014352</name>
</gene>
<dbReference type="HOGENOM" id="CLU_317421_0_0_1"/>
<dbReference type="PROSITE" id="PS50989">
    <property type="entry name" value="COA_CT_CTER"/>
    <property type="match status" value="1"/>
</dbReference>
<reference evidence="1" key="1">
    <citation type="journal article" date="2012" name="Nature">
        <title>The oyster genome reveals stress adaptation and complexity of shell formation.</title>
        <authorList>
            <person name="Zhang G."/>
            <person name="Fang X."/>
            <person name="Guo X."/>
            <person name="Li L."/>
            <person name="Luo R."/>
            <person name="Xu F."/>
            <person name="Yang P."/>
            <person name="Zhang L."/>
            <person name="Wang X."/>
            <person name="Qi H."/>
            <person name="Xiong Z."/>
            <person name="Que H."/>
            <person name="Xie Y."/>
            <person name="Holland P.W."/>
            <person name="Paps J."/>
            <person name="Zhu Y."/>
            <person name="Wu F."/>
            <person name="Chen Y."/>
            <person name="Wang J."/>
            <person name="Peng C."/>
            <person name="Meng J."/>
            <person name="Yang L."/>
            <person name="Liu J."/>
            <person name="Wen B."/>
            <person name="Zhang N."/>
            <person name="Huang Z."/>
            <person name="Zhu Q."/>
            <person name="Feng Y."/>
            <person name="Mount A."/>
            <person name="Hedgecock D."/>
            <person name="Xu Z."/>
            <person name="Liu Y."/>
            <person name="Domazet-Loso T."/>
            <person name="Du Y."/>
            <person name="Sun X."/>
            <person name="Zhang S."/>
            <person name="Liu B."/>
            <person name="Cheng P."/>
            <person name="Jiang X."/>
            <person name="Li J."/>
            <person name="Fan D."/>
            <person name="Wang W."/>
            <person name="Fu W."/>
            <person name="Wang T."/>
            <person name="Wang B."/>
            <person name="Zhang J."/>
            <person name="Peng Z."/>
            <person name="Li Y."/>
            <person name="Li N."/>
            <person name="Wang J."/>
            <person name="Chen M."/>
            <person name="He Y."/>
            <person name="Tan F."/>
            <person name="Song X."/>
            <person name="Zheng Q."/>
            <person name="Huang R."/>
            <person name="Yang H."/>
            <person name="Du X."/>
            <person name="Chen L."/>
            <person name="Yang M."/>
            <person name="Gaffney P.M."/>
            <person name="Wang S."/>
            <person name="Luo L."/>
            <person name="She Z."/>
            <person name="Ming Y."/>
            <person name="Huang W."/>
            <person name="Zhang S."/>
            <person name="Huang B."/>
            <person name="Zhang Y."/>
            <person name="Qu T."/>
            <person name="Ni P."/>
            <person name="Miao G."/>
            <person name="Wang J."/>
            <person name="Wang Q."/>
            <person name="Steinberg C.E."/>
            <person name="Wang H."/>
            <person name="Li N."/>
            <person name="Qian L."/>
            <person name="Zhang G."/>
            <person name="Li Y."/>
            <person name="Yang H."/>
            <person name="Liu X."/>
            <person name="Wang J."/>
            <person name="Yin Y."/>
            <person name="Wang J."/>
        </authorList>
    </citation>
    <scope>NUCLEOTIDE SEQUENCE [LARGE SCALE GENOMIC DNA]</scope>
    <source>
        <strain evidence="1">05x7-T-G4-1.051#20</strain>
    </source>
</reference>
<dbReference type="InterPro" id="IPR011763">
    <property type="entry name" value="COA_CT_C"/>
</dbReference>
<dbReference type="Gene3D" id="3.90.226.10">
    <property type="entry name" value="2-enoyl-CoA Hydratase, Chain A, domain 1"/>
    <property type="match status" value="3"/>
</dbReference>
<dbReference type="FunFam" id="3.90.226.10:FF:000010">
    <property type="entry name" value="acetyl-CoA carboxylase isoform X2"/>
    <property type="match status" value="1"/>
</dbReference>
<accession>K1QJX8</accession>
<dbReference type="Gene3D" id="2.40.460.10">
    <property type="entry name" value="Biotin dependent carboxylase carboxyltransferase"/>
    <property type="match status" value="1"/>
</dbReference>
<protein>
    <submittedName>
        <fullName evidence="1">Acetyl-CoA carboxylase</fullName>
    </submittedName>
</protein>
<proteinExistence type="predicted"/>
<dbReference type="Pfam" id="PF01039">
    <property type="entry name" value="Carboxyl_trans"/>
    <property type="match status" value="1"/>
</dbReference>
<dbReference type="GO" id="GO:0005739">
    <property type="term" value="C:mitochondrion"/>
    <property type="evidence" value="ECO:0007669"/>
    <property type="project" value="TreeGrafter"/>
</dbReference>
<name>K1QJX8_MAGGI</name>
<sequence length="918" mass="105420">MASSQDIESQGIGLHARHGVPEPEFPDIQEPEPALPQKRYVNIYTFTRVLCGLLIVTNTAMDWALYAELDSNCEDIKKRFLVVTIIGTILTIAQISNIVYQVKVNYKEDFKFQEPLNYVDGRSEAMLMVLFVELPQLFLLQDYSKSPCDKAKHCSTDGDSGGITTVTKDPPNIDDVIDIKFLTGCAVVGLVTCHFRYHLSRPLPRFGRRGVDDEYKMLKLQQTPVLKLIIWFDQILPKILRFVGLDILCLCRKFKIPMVFGDCLCDHLTPIWRWSYFVIECWVCRFTYCPKRDRGEKASEKARREGLPCIFVSANSGAWIGLAEEIKHLFKVAWYDPSDIEKGFKFLYLTPVDFKKVSAMNSVHAELIEDEGEPRYKIIDIIGREEGLGVENLRGSGLIAGESSIDYSEIVTINLVLGKEVYTSNNQLGGIQIMYSNGVTHDVTTDDFDGVYKIIQWLSYMPKCKGSPLPILETGDPIDREVEFVPTKAPYDPRWMLNGRQNPGIATFWFSEIKLKEIKRMTRNCWQKGFFDHKSFHEILQPWAQTVVTGRARLGGIPVGVICVETRTVEMTIPVDPANLDSETKVIQQAGQVWFPDSAYKTAQAVRDFNREELPLMIFANWRGFSGGMKDMHDQVLKFGSYIVDALTEYNQPIMIYIPPYAELRGGAWVVVDPTINPTHMEMYADELSRGGVLEPEGRVEIKFRRKDLEKTMQRLDKSCIQIVEKLTSPQLNPDEKAELQKRLAARQEKLLPMYHQVAIQFADLHDTPGRMEEMGVITDILKWHSSREFFYWHLKRRLLERQLKRKMKPVTHNVGEGELNSMLHGWFVEDRGTVNAYMWEDDKAMVQWLTEQIREDSMDNAVSDNIRCLQREHVLQQVRSLIQDNPEVAMDSIVHITQHMTPSQRSEVTRILANMDT</sequence>
<dbReference type="SUPFAM" id="SSF52096">
    <property type="entry name" value="ClpP/crotonase"/>
    <property type="match status" value="2"/>
</dbReference>
<organism evidence="1">
    <name type="scientific">Magallana gigas</name>
    <name type="common">Pacific oyster</name>
    <name type="synonym">Crassostrea gigas</name>
    <dbReference type="NCBI Taxonomy" id="29159"/>
    <lineage>
        <taxon>Eukaryota</taxon>
        <taxon>Metazoa</taxon>
        <taxon>Spiralia</taxon>
        <taxon>Lophotrochozoa</taxon>
        <taxon>Mollusca</taxon>
        <taxon>Bivalvia</taxon>
        <taxon>Autobranchia</taxon>
        <taxon>Pteriomorphia</taxon>
        <taxon>Ostreida</taxon>
        <taxon>Ostreoidea</taxon>
        <taxon>Ostreidae</taxon>
        <taxon>Magallana</taxon>
    </lineage>
</organism>
<dbReference type="InParanoid" id="K1QJX8"/>
<dbReference type="PANTHER" id="PTHR45728:SF3">
    <property type="entry name" value="ACETYL-COA CARBOXYLASE"/>
    <property type="match status" value="1"/>
</dbReference>
<dbReference type="GO" id="GO:0006633">
    <property type="term" value="P:fatty acid biosynthetic process"/>
    <property type="evidence" value="ECO:0007669"/>
    <property type="project" value="TreeGrafter"/>
</dbReference>
<dbReference type="PANTHER" id="PTHR45728">
    <property type="entry name" value="ACETYL-COA CARBOXYLASE, ISOFORM A"/>
    <property type="match status" value="1"/>
</dbReference>
<evidence type="ECO:0000313" key="1">
    <source>
        <dbReference type="EMBL" id="EKC37037.1"/>
    </source>
</evidence>
<dbReference type="GO" id="GO:0003989">
    <property type="term" value="F:acetyl-CoA carboxylase activity"/>
    <property type="evidence" value="ECO:0007669"/>
    <property type="project" value="InterPro"/>
</dbReference>
<dbReference type="AlphaFoldDB" id="K1QJX8"/>